<keyword evidence="1" id="KW-1133">Transmembrane helix</keyword>
<evidence type="ECO:0000313" key="3">
    <source>
        <dbReference type="Proteomes" id="UP000186136"/>
    </source>
</evidence>
<organism evidence="2 3">
    <name type="scientific">Pichia membranifaciens</name>
    <dbReference type="NCBI Taxonomy" id="4926"/>
    <lineage>
        <taxon>Eukaryota</taxon>
        <taxon>Fungi</taxon>
        <taxon>Dikarya</taxon>
        <taxon>Ascomycota</taxon>
        <taxon>Saccharomycotina</taxon>
        <taxon>Pichiomycetes</taxon>
        <taxon>Pichiales</taxon>
        <taxon>Pichiaceae</taxon>
        <taxon>Pichia</taxon>
    </lineage>
</organism>
<protein>
    <submittedName>
        <fullName evidence="2">Uncharacterized protein</fullName>
    </submittedName>
</protein>
<feature type="transmembrane region" description="Helical" evidence="1">
    <location>
        <begin position="80"/>
        <end position="103"/>
    </location>
</feature>
<evidence type="ECO:0000313" key="2">
    <source>
        <dbReference type="EMBL" id="GAV29565.1"/>
    </source>
</evidence>
<gene>
    <name evidence="2" type="ORF">PMKS-003066</name>
</gene>
<accession>A0A1Q2YJ67</accession>
<name>A0A1Q2YJ67_9ASCO</name>
<reference evidence="2 3" key="1">
    <citation type="submission" date="2016-08" db="EMBL/GenBank/DDBJ databases">
        <title>Whole genome shotgun sequence of Pichia membranifaciens KS47-1.</title>
        <authorList>
            <person name="Konishi M."/>
            <person name="Ishida M."/>
            <person name="Arakawa T."/>
            <person name="Kato Y."/>
            <person name="Horiuchi J."/>
        </authorList>
    </citation>
    <scope>NUCLEOTIDE SEQUENCE [LARGE SCALE GENOMIC DNA]</scope>
    <source>
        <strain evidence="2 3">KS47-1</strain>
    </source>
</reference>
<keyword evidence="3" id="KW-1185">Reference proteome</keyword>
<dbReference type="EMBL" id="BDGI01000127">
    <property type="protein sequence ID" value="GAV29565.1"/>
    <property type="molecule type" value="Genomic_DNA"/>
</dbReference>
<dbReference type="Proteomes" id="UP000186136">
    <property type="component" value="Unassembled WGS sequence"/>
</dbReference>
<keyword evidence="1" id="KW-0812">Transmembrane</keyword>
<sequence length="118" mass="12317">MDDELLNTVNMSLSDIPYLVGFVSTLTISSMILFSFLRNPVLDTVLSSGATGGAAAATGEEAVAIGIAEAKENAKNAKPLLLRLTAIFSGPLAHLHICLLFIASMSEKVGGTIPRPNC</sequence>
<comment type="caution">
    <text evidence="2">The sequence shown here is derived from an EMBL/GenBank/DDBJ whole genome shotgun (WGS) entry which is preliminary data.</text>
</comment>
<feature type="transmembrane region" description="Helical" evidence="1">
    <location>
        <begin position="16"/>
        <end position="37"/>
    </location>
</feature>
<proteinExistence type="predicted"/>
<evidence type="ECO:0000256" key="1">
    <source>
        <dbReference type="SAM" id="Phobius"/>
    </source>
</evidence>
<dbReference type="AlphaFoldDB" id="A0A1Q2YJ67"/>
<keyword evidence="1" id="KW-0472">Membrane</keyword>